<evidence type="ECO:0000256" key="4">
    <source>
        <dbReference type="ARBA" id="ARBA00022777"/>
    </source>
</evidence>
<dbReference type="PANTHER" id="PTHR11584:SF369">
    <property type="entry name" value="MITOGEN-ACTIVATED PROTEIN KINASE KINASE KINASE 19-RELATED"/>
    <property type="match status" value="1"/>
</dbReference>
<proteinExistence type="predicted"/>
<dbReference type="Ensembl" id="ENSCINT00000035093.1">
    <property type="protein sequence ID" value="ENSCINP00000034822.1"/>
    <property type="gene ID" value="ENSCING00000024268.1"/>
</dbReference>
<dbReference type="GO" id="GO:0004674">
    <property type="term" value="F:protein serine/threonine kinase activity"/>
    <property type="evidence" value="ECO:0007669"/>
    <property type="project" value="UniProtKB-KW"/>
</dbReference>
<dbReference type="Pfam" id="PF07714">
    <property type="entry name" value="PK_Tyr_Ser-Thr"/>
    <property type="match status" value="1"/>
</dbReference>
<accession>H2XYT8</accession>
<keyword evidence="10" id="KW-1185">Reference proteome</keyword>
<reference evidence="9" key="4">
    <citation type="submission" date="2025-09" db="UniProtKB">
        <authorList>
            <consortium name="Ensembl"/>
        </authorList>
    </citation>
    <scope>IDENTIFICATION</scope>
</reference>
<dbReference type="EMBL" id="EAAA01000749">
    <property type="status" value="NOT_ANNOTATED_CDS"/>
    <property type="molecule type" value="Genomic_DNA"/>
</dbReference>
<dbReference type="Gene3D" id="1.10.510.10">
    <property type="entry name" value="Transferase(Phosphotransferase) domain 1"/>
    <property type="match status" value="1"/>
</dbReference>
<sequence>MTVHQPSYECSLLTLMCSGPAVVQAFTVGKMALNSNMSDKLGFVGVSSTFDWHTKDPGKFLEAVVRGILGNVKNAFVQSFTPGSLTLRLVATDKEAADALIKMYGLKEMLRNLNAEIEAYSKEFNEDLGRIDSVSLINYNERNIEIEKVDEVKLQAYSCFQNKSKKGEVPRQPIWVSPSEIKLERDDDAVLGCGGFGSVLRCRLKKVGLCAVKCVAASGGFMQTKIATEKFEIEAGIFLKADHANIVRVYGITSWVGSFGIIMEYMEGGNLS</sequence>
<dbReference type="PANTHER" id="PTHR11584">
    <property type="entry name" value="SERINE/THREONINE PROTEIN KINASE"/>
    <property type="match status" value="1"/>
</dbReference>
<evidence type="ECO:0000256" key="7">
    <source>
        <dbReference type="SAM" id="Coils"/>
    </source>
</evidence>
<evidence type="ECO:0000259" key="8">
    <source>
        <dbReference type="PROSITE" id="PS50011"/>
    </source>
</evidence>
<keyword evidence="1" id="KW-0723">Serine/threonine-protein kinase</keyword>
<feature type="coiled-coil region" evidence="7">
    <location>
        <begin position="103"/>
        <end position="130"/>
    </location>
</feature>
<protein>
    <recommendedName>
        <fullName evidence="8">Protein kinase domain-containing protein</fullName>
    </recommendedName>
</protein>
<dbReference type="HOGENOM" id="CLU_1024992_0_0_1"/>
<feature type="domain" description="Protein kinase" evidence="8">
    <location>
        <begin position="185"/>
        <end position="272"/>
    </location>
</feature>
<evidence type="ECO:0000256" key="5">
    <source>
        <dbReference type="ARBA" id="ARBA00022840"/>
    </source>
</evidence>
<dbReference type="AlphaFoldDB" id="H2XYT8"/>
<reference evidence="10" key="1">
    <citation type="journal article" date="2002" name="Science">
        <title>The draft genome of Ciona intestinalis: insights into chordate and vertebrate origins.</title>
        <authorList>
            <person name="Dehal P."/>
            <person name="Satou Y."/>
            <person name="Campbell R.K."/>
            <person name="Chapman J."/>
            <person name="Degnan B."/>
            <person name="De Tomaso A."/>
            <person name="Davidson B."/>
            <person name="Di Gregorio A."/>
            <person name="Gelpke M."/>
            <person name="Goodstein D.M."/>
            <person name="Harafuji N."/>
            <person name="Hastings K.E."/>
            <person name="Ho I."/>
            <person name="Hotta K."/>
            <person name="Huang W."/>
            <person name="Kawashima T."/>
            <person name="Lemaire P."/>
            <person name="Martinez D."/>
            <person name="Meinertzhagen I.A."/>
            <person name="Necula S."/>
            <person name="Nonaka M."/>
            <person name="Putnam N."/>
            <person name="Rash S."/>
            <person name="Saiga H."/>
            <person name="Satake M."/>
            <person name="Terry A."/>
            <person name="Yamada L."/>
            <person name="Wang H.G."/>
            <person name="Awazu S."/>
            <person name="Azumi K."/>
            <person name="Boore J."/>
            <person name="Branno M."/>
            <person name="Chin-Bow S."/>
            <person name="DeSantis R."/>
            <person name="Doyle S."/>
            <person name="Francino P."/>
            <person name="Keys D.N."/>
            <person name="Haga S."/>
            <person name="Hayashi H."/>
            <person name="Hino K."/>
            <person name="Imai K.S."/>
            <person name="Inaba K."/>
            <person name="Kano S."/>
            <person name="Kobayashi K."/>
            <person name="Kobayashi M."/>
            <person name="Lee B.I."/>
            <person name="Makabe K.W."/>
            <person name="Manohar C."/>
            <person name="Matassi G."/>
            <person name="Medina M."/>
            <person name="Mochizuki Y."/>
            <person name="Mount S."/>
            <person name="Morishita T."/>
            <person name="Miura S."/>
            <person name="Nakayama A."/>
            <person name="Nishizaka S."/>
            <person name="Nomoto H."/>
            <person name="Ohta F."/>
            <person name="Oishi K."/>
            <person name="Rigoutsos I."/>
            <person name="Sano M."/>
            <person name="Sasaki A."/>
            <person name="Sasakura Y."/>
            <person name="Shoguchi E."/>
            <person name="Shin-i T."/>
            <person name="Spagnuolo A."/>
            <person name="Stainier D."/>
            <person name="Suzuki M.M."/>
            <person name="Tassy O."/>
            <person name="Takatori N."/>
            <person name="Tokuoka M."/>
            <person name="Yagi K."/>
            <person name="Yoshizaki F."/>
            <person name="Wada S."/>
            <person name="Zhang C."/>
            <person name="Hyatt P.D."/>
            <person name="Larimer F."/>
            <person name="Detter C."/>
            <person name="Doggett N."/>
            <person name="Glavina T."/>
            <person name="Hawkins T."/>
            <person name="Richardson P."/>
            <person name="Lucas S."/>
            <person name="Kohara Y."/>
            <person name="Levine M."/>
            <person name="Satoh N."/>
            <person name="Rokhsar D.S."/>
        </authorList>
    </citation>
    <scope>NUCLEOTIDE SEQUENCE [LARGE SCALE GENOMIC DNA]</scope>
</reference>
<keyword evidence="3 6" id="KW-0547">Nucleotide-binding</keyword>
<keyword evidence="4" id="KW-0418">Kinase</keyword>
<keyword evidence="2" id="KW-0808">Transferase</keyword>
<keyword evidence="5 6" id="KW-0067">ATP-binding</keyword>
<dbReference type="InterPro" id="IPR000719">
    <property type="entry name" value="Prot_kinase_dom"/>
</dbReference>
<name>H2XYT8_CIOIN</name>
<evidence type="ECO:0000313" key="10">
    <source>
        <dbReference type="Proteomes" id="UP000008144"/>
    </source>
</evidence>
<dbReference type="GeneTree" id="ENSGT00660000097076"/>
<dbReference type="InterPro" id="IPR017441">
    <property type="entry name" value="Protein_kinase_ATP_BS"/>
</dbReference>
<reference evidence="9" key="2">
    <citation type="journal article" date="2008" name="Genome Biol.">
        <title>Improved genome assembly and evidence-based global gene model set for the chordate Ciona intestinalis: new insight into intron and operon populations.</title>
        <authorList>
            <person name="Satou Y."/>
            <person name="Mineta K."/>
            <person name="Ogasawara M."/>
            <person name="Sasakura Y."/>
            <person name="Shoguchi E."/>
            <person name="Ueno K."/>
            <person name="Yamada L."/>
            <person name="Matsumoto J."/>
            <person name="Wasserscheid J."/>
            <person name="Dewar K."/>
            <person name="Wiley G.B."/>
            <person name="Macmil S.L."/>
            <person name="Roe B.A."/>
            <person name="Zeller R.W."/>
            <person name="Hastings K.E."/>
            <person name="Lemaire P."/>
            <person name="Lindquist E."/>
            <person name="Endo T."/>
            <person name="Hotta K."/>
            <person name="Inaba K."/>
        </authorList>
    </citation>
    <scope>NUCLEOTIDE SEQUENCE [LARGE SCALE GENOMIC DNA]</scope>
    <source>
        <strain evidence="9">wild type</strain>
    </source>
</reference>
<dbReference type="PROSITE" id="PS50011">
    <property type="entry name" value="PROTEIN_KINASE_DOM"/>
    <property type="match status" value="1"/>
</dbReference>
<evidence type="ECO:0000256" key="6">
    <source>
        <dbReference type="PROSITE-ProRule" id="PRU10141"/>
    </source>
</evidence>
<evidence type="ECO:0000313" key="9">
    <source>
        <dbReference type="Ensembl" id="ENSCINP00000034822.1"/>
    </source>
</evidence>
<dbReference type="PROSITE" id="PS00107">
    <property type="entry name" value="PROTEIN_KINASE_ATP"/>
    <property type="match status" value="1"/>
</dbReference>
<dbReference type="Proteomes" id="UP000008144">
    <property type="component" value="Chromosome 11"/>
</dbReference>
<keyword evidence="7" id="KW-0175">Coiled coil</keyword>
<dbReference type="SUPFAM" id="SSF56112">
    <property type="entry name" value="Protein kinase-like (PK-like)"/>
    <property type="match status" value="1"/>
</dbReference>
<reference evidence="9" key="3">
    <citation type="submission" date="2025-08" db="UniProtKB">
        <authorList>
            <consortium name="Ensembl"/>
        </authorList>
    </citation>
    <scope>IDENTIFICATION</scope>
</reference>
<dbReference type="InterPro" id="IPR001245">
    <property type="entry name" value="Ser-Thr/Tyr_kinase_cat_dom"/>
</dbReference>
<dbReference type="GO" id="GO:0005886">
    <property type="term" value="C:plasma membrane"/>
    <property type="evidence" value="ECO:0000318"/>
    <property type="project" value="GO_Central"/>
</dbReference>
<evidence type="ECO:0000256" key="1">
    <source>
        <dbReference type="ARBA" id="ARBA00022527"/>
    </source>
</evidence>
<evidence type="ECO:0000256" key="2">
    <source>
        <dbReference type="ARBA" id="ARBA00022679"/>
    </source>
</evidence>
<feature type="binding site" evidence="6">
    <location>
        <position position="213"/>
    </location>
    <ligand>
        <name>ATP</name>
        <dbReference type="ChEBI" id="CHEBI:30616"/>
    </ligand>
</feature>
<dbReference type="GO" id="GO:0035556">
    <property type="term" value="P:intracellular signal transduction"/>
    <property type="evidence" value="ECO:0007669"/>
    <property type="project" value="UniProtKB-ARBA"/>
</dbReference>
<dbReference type="GO" id="GO:0004713">
    <property type="term" value="F:protein tyrosine kinase activity"/>
    <property type="evidence" value="ECO:0000318"/>
    <property type="project" value="GO_Central"/>
</dbReference>
<organism evidence="9 10">
    <name type="scientific">Ciona intestinalis</name>
    <name type="common">Transparent sea squirt</name>
    <name type="synonym">Ascidia intestinalis</name>
    <dbReference type="NCBI Taxonomy" id="7719"/>
    <lineage>
        <taxon>Eukaryota</taxon>
        <taxon>Metazoa</taxon>
        <taxon>Chordata</taxon>
        <taxon>Tunicata</taxon>
        <taxon>Ascidiacea</taxon>
        <taxon>Phlebobranchia</taxon>
        <taxon>Cionidae</taxon>
        <taxon>Ciona</taxon>
    </lineage>
</organism>
<dbReference type="InterPro" id="IPR011009">
    <property type="entry name" value="Kinase-like_dom_sf"/>
</dbReference>
<dbReference type="InParanoid" id="H2XYT8"/>
<evidence type="ECO:0000256" key="3">
    <source>
        <dbReference type="ARBA" id="ARBA00022741"/>
    </source>
</evidence>
<dbReference type="GO" id="GO:0005524">
    <property type="term" value="F:ATP binding"/>
    <property type="evidence" value="ECO:0007669"/>
    <property type="project" value="UniProtKB-UniRule"/>
</dbReference>